<keyword evidence="4" id="KW-0804">Transcription</keyword>
<dbReference type="CDD" id="cd08411">
    <property type="entry name" value="PBP2_OxyR"/>
    <property type="match status" value="1"/>
</dbReference>
<dbReference type="Gene3D" id="1.10.10.10">
    <property type="entry name" value="Winged helix-like DNA-binding domain superfamily/Winged helix DNA-binding domain"/>
    <property type="match status" value="1"/>
</dbReference>
<keyword evidence="3" id="KW-0238">DNA-binding</keyword>
<evidence type="ECO:0000256" key="1">
    <source>
        <dbReference type="ARBA" id="ARBA00009437"/>
    </source>
</evidence>
<dbReference type="InterPro" id="IPR000847">
    <property type="entry name" value="LysR_HTH_N"/>
</dbReference>
<comment type="similarity">
    <text evidence="1">Belongs to the LysR transcriptional regulatory family.</text>
</comment>
<dbReference type="InterPro" id="IPR050950">
    <property type="entry name" value="HTH-type_LysR_regulators"/>
</dbReference>
<dbReference type="GO" id="GO:0003700">
    <property type="term" value="F:DNA-binding transcription factor activity"/>
    <property type="evidence" value="ECO:0007669"/>
    <property type="project" value="InterPro"/>
</dbReference>
<dbReference type="FunFam" id="1.10.10.10:FF:000001">
    <property type="entry name" value="LysR family transcriptional regulator"/>
    <property type="match status" value="1"/>
</dbReference>
<reference evidence="6 7" key="1">
    <citation type="submission" date="2016-10" db="EMBL/GenBank/DDBJ databases">
        <authorList>
            <person name="de Groot N.N."/>
        </authorList>
    </citation>
    <scope>NUCLEOTIDE SEQUENCE [LARGE SCALE GENOMIC DNA]</scope>
    <source>
        <strain evidence="6 7">DSM 21668</strain>
    </source>
</reference>
<dbReference type="GO" id="GO:0005829">
    <property type="term" value="C:cytosol"/>
    <property type="evidence" value="ECO:0007669"/>
    <property type="project" value="TreeGrafter"/>
</dbReference>
<keyword evidence="2" id="KW-0805">Transcription regulation</keyword>
<dbReference type="InterPro" id="IPR036390">
    <property type="entry name" value="WH_DNA-bd_sf"/>
</dbReference>
<dbReference type="InterPro" id="IPR005119">
    <property type="entry name" value="LysR_subst-bd"/>
</dbReference>
<dbReference type="STRING" id="563176.SAMN04488090_4898"/>
<protein>
    <submittedName>
        <fullName evidence="6">LysR family transcriptional regulator, hydrogen peroxide-inducible genes activator</fullName>
    </submittedName>
</protein>
<dbReference type="SUPFAM" id="SSF46785">
    <property type="entry name" value="Winged helix' DNA-binding domain"/>
    <property type="match status" value="1"/>
</dbReference>
<dbReference type="RefSeq" id="WP_093208966.1">
    <property type="nucleotide sequence ID" value="NZ_FNGS01000012.1"/>
</dbReference>
<dbReference type="GO" id="GO:0003677">
    <property type="term" value="F:DNA binding"/>
    <property type="evidence" value="ECO:0007669"/>
    <property type="project" value="UniProtKB-KW"/>
</dbReference>
<dbReference type="PRINTS" id="PR00039">
    <property type="entry name" value="HTHLYSR"/>
</dbReference>
<dbReference type="InterPro" id="IPR036388">
    <property type="entry name" value="WH-like_DNA-bd_sf"/>
</dbReference>
<evidence type="ECO:0000313" key="6">
    <source>
        <dbReference type="EMBL" id="SDN06460.1"/>
    </source>
</evidence>
<dbReference type="Proteomes" id="UP000198901">
    <property type="component" value="Unassembled WGS sequence"/>
</dbReference>
<organism evidence="6 7">
    <name type="scientific">Siphonobacter aquaeclarae</name>
    <dbReference type="NCBI Taxonomy" id="563176"/>
    <lineage>
        <taxon>Bacteria</taxon>
        <taxon>Pseudomonadati</taxon>
        <taxon>Bacteroidota</taxon>
        <taxon>Cytophagia</taxon>
        <taxon>Cytophagales</taxon>
        <taxon>Cytophagaceae</taxon>
        <taxon>Siphonobacter</taxon>
    </lineage>
</organism>
<evidence type="ECO:0000256" key="3">
    <source>
        <dbReference type="ARBA" id="ARBA00023125"/>
    </source>
</evidence>
<dbReference type="Pfam" id="PF00126">
    <property type="entry name" value="HTH_1"/>
    <property type="match status" value="1"/>
</dbReference>
<dbReference type="Pfam" id="PF03466">
    <property type="entry name" value="LysR_substrate"/>
    <property type="match status" value="1"/>
</dbReference>
<keyword evidence="7" id="KW-1185">Reference proteome</keyword>
<evidence type="ECO:0000313" key="7">
    <source>
        <dbReference type="Proteomes" id="UP000198901"/>
    </source>
</evidence>
<dbReference type="PROSITE" id="PS50931">
    <property type="entry name" value="HTH_LYSR"/>
    <property type="match status" value="1"/>
</dbReference>
<dbReference type="PANTHER" id="PTHR30419:SF29">
    <property type="entry name" value="LYSR-FAMILY TRANSCRIPTIONAL REGULATOR"/>
    <property type="match status" value="1"/>
</dbReference>
<evidence type="ECO:0000259" key="5">
    <source>
        <dbReference type="PROSITE" id="PS50931"/>
    </source>
</evidence>
<evidence type="ECO:0000256" key="2">
    <source>
        <dbReference type="ARBA" id="ARBA00023015"/>
    </source>
</evidence>
<name>A0A1G9YBQ0_9BACT</name>
<accession>A0A1G9YBQ0</accession>
<sequence length="311" mass="35444">MTLTQLEYLVAIADQGHFGRAAEQCAVTQPSLSMQIQKLEDELEVQLLDRKKQPTQPTEIGALIVMQARQILQSCEKLKAIVDERKNELAGEIRLGVIPTIAPYLVPLFLTNFLEQYRDIRLKISEQTTESILEKLKNGQLDIGLMATPFHDDLLKEYPLFYEELLVYVSPDNALFKKKYALTSELDVNELWLLEEGHCLRSQIEHLCQLRRKTADFQQIEYKAGSLETLKKMVNTSGGMTILPELATHDFTEDQLELVRYFEAPVPVREVGLVTNKNYLKEKIVAALSDEIRKVVPAKMLLANERSVVSV</sequence>
<gene>
    <name evidence="6" type="ORF">SAMN04488090_4898</name>
</gene>
<evidence type="ECO:0000256" key="4">
    <source>
        <dbReference type="ARBA" id="ARBA00023163"/>
    </source>
</evidence>
<dbReference type="OrthoDB" id="9803735at2"/>
<feature type="domain" description="HTH lysR-type" evidence="5">
    <location>
        <begin position="1"/>
        <end position="58"/>
    </location>
</feature>
<dbReference type="EMBL" id="FNGS01000012">
    <property type="protein sequence ID" value="SDN06460.1"/>
    <property type="molecule type" value="Genomic_DNA"/>
</dbReference>
<dbReference type="AlphaFoldDB" id="A0A1G9YBQ0"/>
<dbReference type="SUPFAM" id="SSF53850">
    <property type="entry name" value="Periplasmic binding protein-like II"/>
    <property type="match status" value="1"/>
</dbReference>
<dbReference type="PANTHER" id="PTHR30419">
    <property type="entry name" value="HTH-TYPE TRANSCRIPTIONAL REGULATOR YBHD"/>
    <property type="match status" value="1"/>
</dbReference>
<dbReference type="Gene3D" id="3.40.190.10">
    <property type="entry name" value="Periplasmic binding protein-like II"/>
    <property type="match status" value="2"/>
</dbReference>
<proteinExistence type="inferred from homology"/>